<evidence type="ECO:0000256" key="2">
    <source>
        <dbReference type="ARBA" id="ARBA00023125"/>
    </source>
</evidence>
<sequence length="188" mass="21872">MAKEHDHIGPDMPIGYKFLPTDEELVEHYLMNKVFLRPIPANNIIQDIHTDELYSKSPKSLVENLAGEREWYFFILEDDYYYGKVVKNRVVVGSEKGFWSSMGEEPICNSEGDVLGYKIHFTFFSAGSKKTHWRMEKYRLPACQYNNAVDQEPIIIIIITIIIPRERSCRRSPVQLPTGLDAFPFSRH</sequence>
<keyword evidence="1" id="KW-0805">Transcription regulation</keyword>
<proteinExistence type="predicted"/>
<evidence type="ECO:0000256" key="4">
    <source>
        <dbReference type="ARBA" id="ARBA00023242"/>
    </source>
</evidence>
<dbReference type="GO" id="GO:0006355">
    <property type="term" value="P:regulation of DNA-templated transcription"/>
    <property type="evidence" value="ECO:0007669"/>
    <property type="project" value="InterPro"/>
</dbReference>
<keyword evidence="7" id="KW-1185">Reference proteome</keyword>
<accession>A0AAV0F935</accession>
<organism evidence="6 7">
    <name type="scientific">Cuscuta epithymum</name>
    <dbReference type="NCBI Taxonomy" id="186058"/>
    <lineage>
        <taxon>Eukaryota</taxon>
        <taxon>Viridiplantae</taxon>
        <taxon>Streptophyta</taxon>
        <taxon>Embryophyta</taxon>
        <taxon>Tracheophyta</taxon>
        <taxon>Spermatophyta</taxon>
        <taxon>Magnoliopsida</taxon>
        <taxon>eudicotyledons</taxon>
        <taxon>Gunneridae</taxon>
        <taxon>Pentapetalae</taxon>
        <taxon>asterids</taxon>
        <taxon>lamiids</taxon>
        <taxon>Solanales</taxon>
        <taxon>Convolvulaceae</taxon>
        <taxon>Cuscuteae</taxon>
        <taxon>Cuscuta</taxon>
        <taxon>Cuscuta subgen. Cuscuta</taxon>
    </lineage>
</organism>
<dbReference type="PANTHER" id="PTHR31719">
    <property type="entry name" value="NAC TRANSCRIPTION FACTOR 56"/>
    <property type="match status" value="1"/>
</dbReference>
<evidence type="ECO:0000256" key="3">
    <source>
        <dbReference type="ARBA" id="ARBA00023163"/>
    </source>
</evidence>
<dbReference type="PROSITE" id="PS51005">
    <property type="entry name" value="NAC"/>
    <property type="match status" value="1"/>
</dbReference>
<dbReference type="Pfam" id="PF02365">
    <property type="entry name" value="NAM"/>
    <property type="match status" value="1"/>
</dbReference>
<comment type="caution">
    <text evidence="6">The sequence shown here is derived from an EMBL/GenBank/DDBJ whole genome shotgun (WGS) entry which is preliminary data.</text>
</comment>
<evidence type="ECO:0000256" key="1">
    <source>
        <dbReference type="ARBA" id="ARBA00023015"/>
    </source>
</evidence>
<dbReference type="Proteomes" id="UP001152523">
    <property type="component" value="Unassembled WGS sequence"/>
</dbReference>
<protein>
    <recommendedName>
        <fullName evidence="5">NAC domain-containing protein</fullName>
    </recommendedName>
</protein>
<keyword evidence="4" id="KW-0539">Nucleus</keyword>
<evidence type="ECO:0000259" key="5">
    <source>
        <dbReference type="PROSITE" id="PS51005"/>
    </source>
</evidence>
<evidence type="ECO:0000313" key="7">
    <source>
        <dbReference type="Proteomes" id="UP001152523"/>
    </source>
</evidence>
<evidence type="ECO:0000313" key="6">
    <source>
        <dbReference type="EMBL" id="CAH9132041.1"/>
    </source>
</evidence>
<gene>
    <name evidence="6" type="ORF">CEPIT_LOCUS31860</name>
</gene>
<feature type="domain" description="NAC" evidence="5">
    <location>
        <begin position="12"/>
        <end position="162"/>
    </location>
</feature>
<dbReference type="EMBL" id="CAMAPF010000967">
    <property type="protein sequence ID" value="CAH9132041.1"/>
    <property type="molecule type" value="Genomic_DNA"/>
</dbReference>
<dbReference type="GO" id="GO:0003677">
    <property type="term" value="F:DNA binding"/>
    <property type="evidence" value="ECO:0007669"/>
    <property type="project" value="UniProtKB-KW"/>
</dbReference>
<reference evidence="6" key="1">
    <citation type="submission" date="2022-07" db="EMBL/GenBank/DDBJ databases">
        <authorList>
            <person name="Macas J."/>
            <person name="Novak P."/>
            <person name="Neumann P."/>
        </authorList>
    </citation>
    <scope>NUCLEOTIDE SEQUENCE</scope>
</reference>
<name>A0AAV0F935_9ASTE</name>
<dbReference type="InterPro" id="IPR036093">
    <property type="entry name" value="NAC_dom_sf"/>
</dbReference>
<dbReference type="AlphaFoldDB" id="A0AAV0F935"/>
<dbReference type="InterPro" id="IPR003441">
    <property type="entry name" value="NAC-dom"/>
</dbReference>
<keyword evidence="3" id="KW-0804">Transcription</keyword>
<dbReference type="GO" id="GO:0048731">
    <property type="term" value="P:system development"/>
    <property type="evidence" value="ECO:0007669"/>
    <property type="project" value="TreeGrafter"/>
</dbReference>
<dbReference type="SUPFAM" id="SSF101941">
    <property type="entry name" value="NAC domain"/>
    <property type="match status" value="1"/>
</dbReference>
<dbReference type="PANTHER" id="PTHR31719:SF123">
    <property type="entry name" value="NAC DOMAIN-CONTAINING PROTEIN"/>
    <property type="match status" value="1"/>
</dbReference>
<keyword evidence="2" id="KW-0238">DNA-binding</keyword>
<dbReference type="Gene3D" id="2.170.150.80">
    <property type="entry name" value="NAC domain"/>
    <property type="match status" value="1"/>
</dbReference>